<feature type="domain" description="Ubiquitin-like" evidence="8">
    <location>
        <begin position="944"/>
        <end position="982"/>
    </location>
</feature>
<feature type="region of interest" description="Disordered" evidence="7">
    <location>
        <begin position="702"/>
        <end position="723"/>
    </location>
</feature>
<dbReference type="SMART" id="SM00213">
    <property type="entry name" value="UBQ"/>
    <property type="match status" value="1"/>
</dbReference>
<dbReference type="InterPro" id="IPR052374">
    <property type="entry name" value="SERAC1"/>
</dbReference>
<feature type="compositionally biased region" description="Acidic residues" evidence="7">
    <location>
        <begin position="1093"/>
        <end position="1113"/>
    </location>
</feature>
<name>A0ABY6U7D3_BIOOC</name>
<dbReference type="CDD" id="cd17039">
    <property type="entry name" value="Ubl_ubiquitin_like"/>
    <property type="match status" value="2"/>
</dbReference>
<comment type="caution">
    <text evidence="9">The sequence shown here is derived from an EMBL/GenBank/DDBJ whole genome shotgun (WGS) entry which is preliminary data.</text>
</comment>
<feature type="compositionally biased region" description="Basic and acidic residues" evidence="7">
    <location>
        <begin position="991"/>
        <end position="1008"/>
    </location>
</feature>
<dbReference type="PANTHER" id="PTHR48182">
    <property type="entry name" value="PROTEIN SERAC1"/>
    <property type="match status" value="1"/>
</dbReference>
<accession>A0ABY6U7D3</accession>
<keyword evidence="4" id="KW-0256">Endoplasmic reticulum</keyword>
<dbReference type="Gene3D" id="3.40.50.1820">
    <property type="entry name" value="alpha/beta hydrolase"/>
    <property type="match status" value="1"/>
</dbReference>
<sequence>MTISLTDILRGRSRSRRAAKDLEPHTRSRQTSASSRDRANLPPAENSTRPPSSCSVVPPVFETGKIGLFITHPAEHSGCIEAQADADIVAVHGLGGSINRTWGETRNSLERLLPSSLPSSRFLVYGYDSALAFSKPSSGLDNCATDLLLRLRAIRKRTHAGKRPLIFITHDLGGVIVKKALILAEDDPQKYWSITKYVKGIVFIGTPHRDSAEEPLANTLQHLVSQARLRQGMRDTIVRNLNQNIELISDTSRRFLPLTPCLSIVSFYQEHPEVSVMVPKFAATLGIIDEKTHSRHSERHDEMCHFGSNQSPEYLHLIDAVKHIIIEEEASHDSGLLGLDLLPTRHNSLRRRGSRLINRLSKKLSESTLKISAESSGRFLHFYRDGESSRPPSSAAVSTRSVASPDITVRFNGLRRLSMDPESDETFTEVLQLPKTTLIKDLGGILRSKIPDIDLTGGCRDIKRYKHIDPAQVDSEWARFEAFGHEVKVTWLDVFTTPVTVTDGSSCYDKSRGLKINYHQTISSYLSQLYASPVEARIDAVHADGTRKPFSLGTPSSAIVVGQNGTPDLRISLRRKINKGEHGRAVDLPFGLQRFPIFDVKPFRDRLPASVIANGGAFVPVNSEIETVKLGFQCNASKRFLIHFLVKGEGAVAGELAVSDQGLDVVSWNKNMSYDRSALIPDPDWFDTEQAVPEINYSSFNDERDSGFSSQESEEDSISQVKVEQQKHNQVHLQIIPKLDVRHHYACTTRNIAKQELAGNGKFVPERSQRIFTTYLPDVPSDTRQLDVLKTPEEQGLYFGDTIHVKDFRKKLPPRFKTIRDLFAECPIRGQPKDSIDLSLSSMEWSYPIFAQPVTGQAIPLDVFSQTTVYQLKIWLHEKEGTAIEDQRLIFAGILLQDDACVCDYDIPKGAHIQLVQREVLEPVSATFMYQGEMYTTDDRCFLIISLKQYIQEQFGIPIEDQRIANGYKELKDGDTISSENVYQVFTTSDGGERPPKATDPDGAHEHGSQINPNDMRSWDVANSKIVTLSLLDPDTFTEATGLELPEIPGTKPKASSSAGGYYTNSAGFPPSSGYEKWLQWRDWGEPDPWAETSDDESEPDDESSSEEDEDIDTVPTKPEPLLGPPLIVTDIDDSTPPLKYESQTTAL</sequence>
<reference evidence="9 10" key="1">
    <citation type="submission" date="2019-06" db="EMBL/GenBank/DDBJ databases">
        <authorList>
            <person name="Broberg M."/>
        </authorList>
    </citation>
    <scope>NUCLEOTIDE SEQUENCE [LARGE SCALE GENOMIC DNA]</scope>
</reference>
<feature type="region of interest" description="Disordered" evidence="7">
    <location>
        <begin position="1083"/>
        <end position="1148"/>
    </location>
</feature>
<comment type="subcellular location">
    <subcellularLocation>
        <location evidence="2">Endoplasmic reticulum</location>
    </subcellularLocation>
    <subcellularLocation>
        <location evidence="3">Membrane</location>
    </subcellularLocation>
    <subcellularLocation>
        <location evidence="1">Mitochondrion</location>
    </subcellularLocation>
</comment>
<keyword evidence="5" id="KW-0496">Mitochondrion</keyword>
<evidence type="ECO:0000256" key="5">
    <source>
        <dbReference type="ARBA" id="ARBA00023128"/>
    </source>
</evidence>
<gene>
    <name evidence="9" type="ORF">CLO192961_LOCUS200262</name>
</gene>
<dbReference type="EMBL" id="CABFNS010000761">
    <property type="protein sequence ID" value="VUC27009.1"/>
    <property type="molecule type" value="Genomic_DNA"/>
</dbReference>
<evidence type="ECO:0000256" key="4">
    <source>
        <dbReference type="ARBA" id="ARBA00022824"/>
    </source>
</evidence>
<evidence type="ECO:0000256" key="2">
    <source>
        <dbReference type="ARBA" id="ARBA00004240"/>
    </source>
</evidence>
<keyword evidence="10" id="KW-1185">Reference proteome</keyword>
<dbReference type="Gene3D" id="3.10.20.90">
    <property type="entry name" value="Phosphatidylinositol 3-kinase Catalytic Subunit, Chain A, domain 1"/>
    <property type="match status" value="2"/>
</dbReference>
<dbReference type="Proteomes" id="UP000766486">
    <property type="component" value="Unassembled WGS sequence"/>
</dbReference>
<evidence type="ECO:0000313" key="10">
    <source>
        <dbReference type="Proteomes" id="UP000766486"/>
    </source>
</evidence>
<dbReference type="InterPro" id="IPR029058">
    <property type="entry name" value="AB_hydrolase_fold"/>
</dbReference>
<evidence type="ECO:0000259" key="8">
    <source>
        <dbReference type="PROSITE" id="PS50053"/>
    </source>
</evidence>
<organism evidence="9 10">
    <name type="scientific">Bionectria ochroleuca</name>
    <name type="common">Gliocladium roseum</name>
    <dbReference type="NCBI Taxonomy" id="29856"/>
    <lineage>
        <taxon>Eukaryota</taxon>
        <taxon>Fungi</taxon>
        <taxon>Dikarya</taxon>
        <taxon>Ascomycota</taxon>
        <taxon>Pezizomycotina</taxon>
        <taxon>Sordariomycetes</taxon>
        <taxon>Hypocreomycetidae</taxon>
        <taxon>Hypocreales</taxon>
        <taxon>Bionectriaceae</taxon>
        <taxon>Clonostachys</taxon>
    </lineage>
</organism>
<protein>
    <recommendedName>
        <fullName evidence="8">Ubiquitin-like domain-containing protein</fullName>
    </recommendedName>
</protein>
<dbReference type="SUPFAM" id="SSF53474">
    <property type="entry name" value="alpha/beta-Hydrolases"/>
    <property type="match status" value="1"/>
</dbReference>
<evidence type="ECO:0000256" key="3">
    <source>
        <dbReference type="ARBA" id="ARBA00004370"/>
    </source>
</evidence>
<feature type="region of interest" description="Disordered" evidence="7">
    <location>
        <begin position="987"/>
        <end position="1017"/>
    </location>
</feature>
<dbReference type="Pfam" id="PF00240">
    <property type="entry name" value="ubiquitin"/>
    <property type="match status" value="1"/>
</dbReference>
<evidence type="ECO:0000256" key="1">
    <source>
        <dbReference type="ARBA" id="ARBA00004173"/>
    </source>
</evidence>
<evidence type="ECO:0000256" key="6">
    <source>
        <dbReference type="ARBA" id="ARBA00023136"/>
    </source>
</evidence>
<evidence type="ECO:0000256" key="7">
    <source>
        <dbReference type="SAM" id="MobiDB-lite"/>
    </source>
</evidence>
<proteinExistence type="predicted"/>
<dbReference type="InterPro" id="IPR029071">
    <property type="entry name" value="Ubiquitin-like_domsf"/>
</dbReference>
<evidence type="ECO:0000313" key="9">
    <source>
        <dbReference type="EMBL" id="VUC27009.1"/>
    </source>
</evidence>
<dbReference type="InterPro" id="IPR000626">
    <property type="entry name" value="Ubiquitin-like_dom"/>
</dbReference>
<dbReference type="PROSITE" id="PS50053">
    <property type="entry name" value="UBIQUITIN_2"/>
    <property type="match status" value="2"/>
</dbReference>
<dbReference type="PANTHER" id="PTHR48182:SF2">
    <property type="entry name" value="PROTEIN SERAC1"/>
    <property type="match status" value="1"/>
</dbReference>
<feature type="region of interest" description="Disordered" evidence="7">
    <location>
        <begin position="1"/>
        <end position="56"/>
    </location>
</feature>
<keyword evidence="6" id="KW-0472">Membrane</keyword>
<feature type="domain" description="Ubiquitin-like" evidence="8">
    <location>
        <begin position="847"/>
        <end position="919"/>
    </location>
</feature>
<dbReference type="SUPFAM" id="SSF54236">
    <property type="entry name" value="Ubiquitin-like"/>
    <property type="match status" value="2"/>
</dbReference>